<evidence type="ECO:0000313" key="2">
    <source>
        <dbReference type="Proteomes" id="UP001501352"/>
    </source>
</evidence>
<comment type="caution">
    <text evidence="1">The sequence shown here is derived from an EMBL/GenBank/DDBJ whole genome shotgun (WGS) entry which is preliminary data.</text>
</comment>
<proteinExistence type="predicted"/>
<gene>
    <name evidence="1" type="ORF">GCM10009422_01970</name>
</gene>
<name>A0ABP3RHM6_9CAUL</name>
<protein>
    <submittedName>
        <fullName evidence="1">DUF1491 family protein</fullName>
    </submittedName>
</protein>
<accession>A0ABP3RHM6</accession>
<dbReference type="InterPro" id="IPR009964">
    <property type="entry name" value="DUF1491"/>
</dbReference>
<dbReference type="RefSeq" id="WP_343788993.1">
    <property type="nucleotide sequence ID" value="NZ_BAAAGA010000001.1"/>
</dbReference>
<reference evidence="2" key="1">
    <citation type="journal article" date="2019" name="Int. J. Syst. Evol. Microbiol.">
        <title>The Global Catalogue of Microorganisms (GCM) 10K type strain sequencing project: providing services to taxonomists for standard genome sequencing and annotation.</title>
        <authorList>
            <consortium name="The Broad Institute Genomics Platform"/>
            <consortium name="The Broad Institute Genome Sequencing Center for Infectious Disease"/>
            <person name="Wu L."/>
            <person name="Ma J."/>
        </authorList>
    </citation>
    <scope>NUCLEOTIDE SEQUENCE [LARGE SCALE GENOMIC DNA]</scope>
    <source>
        <strain evidence="2">JCM 12928</strain>
    </source>
</reference>
<dbReference type="Proteomes" id="UP001501352">
    <property type="component" value="Unassembled WGS sequence"/>
</dbReference>
<dbReference type="Gene3D" id="3.40.1530.20">
    <property type="entry name" value="Protein of unknown function (DUF1491)"/>
    <property type="match status" value="1"/>
</dbReference>
<organism evidence="1 2">
    <name type="scientific">Brevundimonas kwangchunensis</name>
    <dbReference type="NCBI Taxonomy" id="322163"/>
    <lineage>
        <taxon>Bacteria</taxon>
        <taxon>Pseudomonadati</taxon>
        <taxon>Pseudomonadota</taxon>
        <taxon>Alphaproteobacteria</taxon>
        <taxon>Caulobacterales</taxon>
        <taxon>Caulobacteraceae</taxon>
        <taxon>Brevundimonas</taxon>
    </lineage>
</organism>
<sequence length="112" mass="12704">MLLSSDVWVAALIRRAEIGGAFATVARKGDARAGTVIVKVFNTAERRARLYSEAFGPDGERLWMQPVESEFETELDDYLQRQIRYDPDLWIVEIEDREGRHFITEKVAGGSS</sequence>
<keyword evidence="2" id="KW-1185">Reference proteome</keyword>
<evidence type="ECO:0000313" key="1">
    <source>
        <dbReference type="EMBL" id="GAA0610754.1"/>
    </source>
</evidence>
<dbReference type="EMBL" id="BAAAGA010000001">
    <property type="protein sequence ID" value="GAA0610754.1"/>
    <property type="molecule type" value="Genomic_DNA"/>
</dbReference>
<dbReference type="Pfam" id="PF07372">
    <property type="entry name" value="DUF1491"/>
    <property type="match status" value="1"/>
</dbReference>